<dbReference type="RefSeq" id="WP_072324405.1">
    <property type="nucleotide sequence ID" value="NZ_FPJW01000001.1"/>
</dbReference>
<proteinExistence type="predicted"/>
<dbReference type="SUPFAM" id="SSF46785">
    <property type="entry name" value="Winged helix' DNA-binding domain"/>
    <property type="match status" value="1"/>
</dbReference>
<evidence type="ECO:0000313" key="3">
    <source>
        <dbReference type="Proteomes" id="UP000182350"/>
    </source>
</evidence>
<sequence>MDPVNSRTTSPSTILLDDLLGYALRRAQLKAFQCVVEAFEPYDLRPAQFSALAILEQNPGIMQADLAKALAIEPPQAVVLVNKLEQRNLALRIRSQTDRRSYGLYLSRQGEKLLNELKEIAQRCDLETTAALSDCEREELLRLLKKLCLS</sequence>
<dbReference type="OrthoDB" id="6331822at2"/>
<dbReference type="InterPro" id="IPR039422">
    <property type="entry name" value="MarR/SlyA-like"/>
</dbReference>
<dbReference type="PANTHER" id="PTHR33164:SF89">
    <property type="entry name" value="MARR FAMILY REGULATORY PROTEIN"/>
    <property type="match status" value="1"/>
</dbReference>
<dbReference type="EMBL" id="FPJW01000001">
    <property type="protein sequence ID" value="SFW99774.1"/>
    <property type="molecule type" value="Genomic_DNA"/>
</dbReference>
<dbReference type="InterPro" id="IPR036388">
    <property type="entry name" value="WH-like_DNA-bd_sf"/>
</dbReference>
<evidence type="ECO:0000259" key="1">
    <source>
        <dbReference type="PROSITE" id="PS50995"/>
    </source>
</evidence>
<feature type="domain" description="HTH marR-type" evidence="1">
    <location>
        <begin position="17"/>
        <end position="149"/>
    </location>
</feature>
<dbReference type="AlphaFoldDB" id="A0A1K1TGV8"/>
<evidence type="ECO:0000313" key="2">
    <source>
        <dbReference type="EMBL" id="SFW99774.1"/>
    </source>
</evidence>
<protein>
    <submittedName>
        <fullName evidence="2">DNA-binding transcriptional regulator, MarR family</fullName>
    </submittedName>
</protein>
<dbReference type="PRINTS" id="PR00598">
    <property type="entry name" value="HTHMARR"/>
</dbReference>
<dbReference type="SMART" id="SM00347">
    <property type="entry name" value="HTH_MARR"/>
    <property type="match status" value="1"/>
</dbReference>
<organism evidence="2 3">
    <name type="scientific">Marinospirillum alkaliphilum DSM 21637</name>
    <dbReference type="NCBI Taxonomy" id="1122209"/>
    <lineage>
        <taxon>Bacteria</taxon>
        <taxon>Pseudomonadati</taxon>
        <taxon>Pseudomonadota</taxon>
        <taxon>Gammaproteobacteria</taxon>
        <taxon>Oceanospirillales</taxon>
        <taxon>Oceanospirillaceae</taxon>
        <taxon>Marinospirillum</taxon>
    </lineage>
</organism>
<dbReference type="InterPro" id="IPR036390">
    <property type="entry name" value="WH_DNA-bd_sf"/>
</dbReference>
<dbReference type="Proteomes" id="UP000182350">
    <property type="component" value="Unassembled WGS sequence"/>
</dbReference>
<dbReference type="GO" id="GO:0003677">
    <property type="term" value="F:DNA binding"/>
    <property type="evidence" value="ECO:0007669"/>
    <property type="project" value="UniProtKB-KW"/>
</dbReference>
<reference evidence="2 3" key="1">
    <citation type="submission" date="2016-11" db="EMBL/GenBank/DDBJ databases">
        <authorList>
            <person name="Jaros S."/>
            <person name="Januszkiewicz K."/>
            <person name="Wedrychowicz H."/>
        </authorList>
    </citation>
    <scope>NUCLEOTIDE SEQUENCE [LARGE SCALE GENOMIC DNA]</scope>
    <source>
        <strain evidence="2 3">DSM 21637</strain>
    </source>
</reference>
<gene>
    <name evidence="2" type="ORF">SAMN02745752_00145</name>
</gene>
<name>A0A1K1TGV8_9GAMM</name>
<dbReference type="InterPro" id="IPR000835">
    <property type="entry name" value="HTH_MarR-typ"/>
</dbReference>
<dbReference type="PROSITE" id="PS50995">
    <property type="entry name" value="HTH_MARR_2"/>
    <property type="match status" value="1"/>
</dbReference>
<dbReference type="PANTHER" id="PTHR33164">
    <property type="entry name" value="TRANSCRIPTIONAL REGULATOR, MARR FAMILY"/>
    <property type="match status" value="1"/>
</dbReference>
<dbReference type="Gene3D" id="1.10.10.10">
    <property type="entry name" value="Winged helix-like DNA-binding domain superfamily/Winged helix DNA-binding domain"/>
    <property type="match status" value="1"/>
</dbReference>
<accession>A0A1K1TGV8</accession>
<dbReference type="STRING" id="1122209.SAMN02745752_00145"/>
<keyword evidence="3" id="KW-1185">Reference proteome</keyword>
<keyword evidence="2" id="KW-0238">DNA-binding</keyword>
<dbReference type="GO" id="GO:0003700">
    <property type="term" value="F:DNA-binding transcription factor activity"/>
    <property type="evidence" value="ECO:0007669"/>
    <property type="project" value="InterPro"/>
</dbReference>
<dbReference type="Pfam" id="PF01047">
    <property type="entry name" value="MarR"/>
    <property type="match status" value="1"/>
</dbReference>
<dbReference type="GO" id="GO:0006950">
    <property type="term" value="P:response to stress"/>
    <property type="evidence" value="ECO:0007669"/>
    <property type="project" value="TreeGrafter"/>
</dbReference>